<dbReference type="Proteomes" id="UP001177160">
    <property type="component" value="Unassembled WGS sequence"/>
</dbReference>
<dbReference type="Gene3D" id="3.20.20.80">
    <property type="entry name" value="Glycosidases"/>
    <property type="match status" value="1"/>
</dbReference>
<sequence length="608" mass="71219">MNNALKQAIHQLEMVLNLDLKSIQHVNFIERNAPGYEIHKTDEKVKIEYNNINDALTALGIWLSNPKTNYIYIEKRAFKRVGLMLDVARMAVPKIETLEKYILILSLLGYNYLGLYLEDVFEVDNEPQFGYMRGRYTQAELKRLDDYAAKLDFEIVPYIQTLAHLSSIFKHHTYGPIKDIDDILLVGEPRTYELIENMLKTTKKVFRSQEINIGMDEAWMLGLGKYLQKYGYQDRLKIMFEHLEKVNALCVKYGYRPAMWADMFFHLVGGHYFNDQVEFSEDITSKIPKNIKLIYWDYYQTDIQRYHAKFKSLNQLTDNYGYAGGAWKWIGFAPNNDVTMRTMRLAIEAAKQYQIEDFIVTSWGDNGGEASQFSILPGLCYIIEQINGDDRLNKDNLLSLISNLTYQNWLDLDLPNKLYSNPLAIPVNPSKYLLYEDPFLGLYNQKLHPCYAAYYQRYKKILKTDTKVAGPYTYLFDTLYKLTDVLTLKSTLSIRLKKAYDDKDMPALHDITYHEIPTIIRKIELFYQAFYTQWHLENKPFGFEHHSHRLGGLKQRLTDIANTLHDFINATISHIPELDERIIDIANDDYNGCRYLNYYGDYTSFGKM</sequence>
<dbReference type="Pfam" id="PF18088">
    <property type="entry name" value="Glyco_H_20C_C"/>
    <property type="match status" value="1"/>
</dbReference>
<comment type="similarity">
    <text evidence="1">Belongs to the glycosyl hydrolase 20 family.</text>
</comment>
<dbReference type="InterPro" id="IPR015883">
    <property type="entry name" value="Glyco_hydro_20_cat"/>
</dbReference>
<dbReference type="InterPro" id="IPR038901">
    <property type="entry name" value="HEXDC-like"/>
</dbReference>
<evidence type="ECO:0000256" key="2">
    <source>
        <dbReference type="ARBA" id="ARBA00022801"/>
    </source>
</evidence>
<dbReference type="SUPFAM" id="SSF51445">
    <property type="entry name" value="(Trans)glycosidases"/>
    <property type="match status" value="1"/>
</dbReference>
<keyword evidence="6" id="KW-1185">Reference proteome</keyword>
<gene>
    <name evidence="5" type="ORF">N7548_02240</name>
</gene>
<feature type="domain" description="Glycoside hydrolase family 20 catalytic" evidence="3">
    <location>
        <begin position="82"/>
        <end position="297"/>
    </location>
</feature>
<accession>A0ABT2Y4I0</accession>
<reference evidence="5" key="1">
    <citation type="submission" date="2022-09" db="EMBL/GenBank/DDBJ databases">
        <title>Novel Mycoplasma species identified in domestic and wild animals.</title>
        <authorList>
            <person name="Volokhov D.V."/>
            <person name="Furtak V.A."/>
            <person name="Zagorodnyaya T.A."/>
        </authorList>
    </citation>
    <scope>NUCLEOTIDE SEQUENCE</scope>
    <source>
        <strain evidence="5">Oakley</strain>
    </source>
</reference>
<dbReference type="InterPro" id="IPR041063">
    <property type="entry name" value="Glyco_H_20C_C"/>
</dbReference>
<dbReference type="Pfam" id="PF00728">
    <property type="entry name" value="Glyco_hydro_20"/>
    <property type="match status" value="1"/>
</dbReference>
<dbReference type="PANTHER" id="PTHR21040:SF8">
    <property type="entry name" value="BCDNA.GH04120"/>
    <property type="match status" value="1"/>
</dbReference>
<dbReference type="Gene3D" id="1.20.120.670">
    <property type="entry name" value="N-acetyl-b-d-glucoasminidase"/>
    <property type="match status" value="1"/>
</dbReference>
<feature type="domain" description="Glycoside Hydrolase 20C C-terminal" evidence="4">
    <location>
        <begin position="409"/>
        <end position="587"/>
    </location>
</feature>
<evidence type="ECO:0000256" key="1">
    <source>
        <dbReference type="ARBA" id="ARBA00006285"/>
    </source>
</evidence>
<organism evidence="5 6">
    <name type="scientific">Paracholeplasma manati</name>
    <dbReference type="NCBI Taxonomy" id="591373"/>
    <lineage>
        <taxon>Bacteria</taxon>
        <taxon>Bacillati</taxon>
        <taxon>Mycoplasmatota</taxon>
        <taxon>Mollicutes</taxon>
        <taxon>Acholeplasmatales</taxon>
        <taxon>Acholeplasmataceae</taxon>
        <taxon>Paracholeplasma</taxon>
    </lineage>
</organism>
<dbReference type="RefSeq" id="WP_263607774.1">
    <property type="nucleotide sequence ID" value="NZ_JAOVQM010000002.1"/>
</dbReference>
<evidence type="ECO:0000313" key="6">
    <source>
        <dbReference type="Proteomes" id="UP001177160"/>
    </source>
</evidence>
<comment type="caution">
    <text evidence="5">The sequence shown here is derived from an EMBL/GenBank/DDBJ whole genome shotgun (WGS) entry which is preliminary data.</text>
</comment>
<keyword evidence="2" id="KW-0378">Hydrolase</keyword>
<dbReference type="CDD" id="cd06565">
    <property type="entry name" value="GH20_GcnA-like"/>
    <property type="match status" value="1"/>
</dbReference>
<dbReference type="PANTHER" id="PTHR21040">
    <property type="entry name" value="BCDNA.GH04120"/>
    <property type="match status" value="1"/>
</dbReference>
<dbReference type="EMBL" id="JAOVQM010000002">
    <property type="protein sequence ID" value="MCV2231636.1"/>
    <property type="molecule type" value="Genomic_DNA"/>
</dbReference>
<evidence type="ECO:0000259" key="3">
    <source>
        <dbReference type="Pfam" id="PF00728"/>
    </source>
</evidence>
<evidence type="ECO:0000259" key="4">
    <source>
        <dbReference type="Pfam" id="PF18088"/>
    </source>
</evidence>
<evidence type="ECO:0000313" key="5">
    <source>
        <dbReference type="EMBL" id="MCV2231636.1"/>
    </source>
</evidence>
<proteinExistence type="inferred from homology"/>
<dbReference type="InterPro" id="IPR017853">
    <property type="entry name" value="GH"/>
</dbReference>
<name>A0ABT2Y4I0_9MOLU</name>
<protein>
    <submittedName>
        <fullName evidence="5">Beta-N-acetylhexosaminidase</fullName>
    </submittedName>
</protein>